<keyword evidence="6" id="KW-1133">Transmembrane helix</keyword>
<sequence length="554" mass="64875">MSMRECRNKNRMNSDYARTYVHSILSMNKLNYILMKKIFSIVMMTGLIFVFSGCDDWLDIKPEGEVVLEDFWQDESHVMQVLAACYQSLTEYGAMESMLMWGEVRSDNIMPGSLPQDGGAATDMLRMMNFDIIPNNRYAQWGAFYTTINYCNTFLHFAPEVVRRDENFTENRLRALTAEVLTIRALSYFYLVRAFRDVPWIEVPSIDDDQDYRVPKSPEDEILDNLEEDLRYALIYARETFETNRHTKGRVTRNAIRALLVDIYLWREKYEESVAMADAIINDSQFSLVPGETLLQQVFYTGNSTESIFELQFDTDNRFNQVIYDYYGGSGRTIGHWQLNYNLVSPTNTFRIFNRPNSGNVIESVDDIRKKDFVRTMVDMVFPFKYVGLRTESASGVSSYFYRSNTANWIFYRLSDIKLMKAEALIQMGEGHFSEAMELINAVYMRSNIEEDQQPLLLDHYNSRLELEGLLYRERQRELMFEGKRYFDLLRIARRENNPGSLLNVVARKVTSLPTDKLSSMDALYLPIHINELRNNRALEQNPYYLLSDQSINW</sequence>
<dbReference type="Proteomes" id="UP000295221">
    <property type="component" value="Unassembled WGS sequence"/>
</dbReference>
<feature type="domain" description="SusD-like N-terminal" evidence="8">
    <location>
        <begin position="56"/>
        <end position="265"/>
    </location>
</feature>
<evidence type="ECO:0000256" key="1">
    <source>
        <dbReference type="ARBA" id="ARBA00004442"/>
    </source>
</evidence>
<evidence type="ECO:0000259" key="7">
    <source>
        <dbReference type="Pfam" id="PF07980"/>
    </source>
</evidence>
<proteinExistence type="inferred from homology"/>
<evidence type="ECO:0000256" key="6">
    <source>
        <dbReference type="SAM" id="Phobius"/>
    </source>
</evidence>
<dbReference type="SUPFAM" id="SSF48452">
    <property type="entry name" value="TPR-like"/>
    <property type="match status" value="1"/>
</dbReference>
<evidence type="ECO:0000259" key="8">
    <source>
        <dbReference type="Pfam" id="PF14322"/>
    </source>
</evidence>
<dbReference type="Pfam" id="PF14322">
    <property type="entry name" value="SusD-like_3"/>
    <property type="match status" value="1"/>
</dbReference>
<dbReference type="EMBL" id="SLWK01000002">
    <property type="protein sequence ID" value="TCO09867.1"/>
    <property type="molecule type" value="Genomic_DNA"/>
</dbReference>
<evidence type="ECO:0000313" key="10">
    <source>
        <dbReference type="Proteomes" id="UP000295221"/>
    </source>
</evidence>
<evidence type="ECO:0000256" key="5">
    <source>
        <dbReference type="ARBA" id="ARBA00023237"/>
    </source>
</evidence>
<reference evidence="9 10" key="1">
    <citation type="submission" date="2019-03" db="EMBL/GenBank/DDBJ databases">
        <title>Genomic Encyclopedia of Type Strains, Phase IV (KMG-IV): sequencing the most valuable type-strain genomes for metagenomic binning, comparative biology and taxonomic classification.</title>
        <authorList>
            <person name="Goeker M."/>
        </authorList>
    </citation>
    <scope>NUCLEOTIDE SEQUENCE [LARGE SCALE GENOMIC DNA]</scope>
    <source>
        <strain evidence="9 10">DSM 24179</strain>
    </source>
</reference>
<evidence type="ECO:0000256" key="4">
    <source>
        <dbReference type="ARBA" id="ARBA00023136"/>
    </source>
</evidence>
<gene>
    <name evidence="9" type="ORF">EV194_102296</name>
</gene>
<dbReference type="Gene3D" id="1.25.40.390">
    <property type="match status" value="1"/>
</dbReference>
<dbReference type="Pfam" id="PF07980">
    <property type="entry name" value="SusD_RagB"/>
    <property type="match status" value="1"/>
</dbReference>
<dbReference type="InterPro" id="IPR011990">
    <property type="entry name" value="TPR-like_helical_dom_sf"/>
</dbReference>
<keyword evidence="10" id="KW-1185">Reference proteome</keyword>
<keyword evidence="4 6" id="KW-0472">Membrane</keyword>
<dbReference type="OrthoDB" id="617686at2"/>
<comment type="similarity">
    <text evidence="2">Belongs to the SusD family.</text>
</comment>
<dbReference type="InterPro" id="IPR012944">
    <property type="entry name" value="SusD_RagB_dom"/>
</dbReference>
<dbReference type="InterPro" id="IPR033985">
    <property type="entry name" value="SusD-like_N"/>
</dbReference>
<comment type="subcellular location">
    <subcellularLocation>
        <location evidence="1">Cell outer membrane</location>
    </subcellularLocation>
</comment>
<dbReference type="GO" id="GO:0009279">
    <property type="term" value="C:cell outer membrane"/>
    <property type="evidence" value="ECO:0007669"/>
    <property type="project" value="UniProtKB-SubCell"/>
</dbReference>
<organism evidence="9 10">
    <name type="scientific">Natronoflexus pectinivorans</name>
    <dbReference type="NCBI Taxonomy" id="682526"/>
    <lineage>
        <taxon>Bacteria</taxon>
        <taxon>Pseudomonadati</taxon>
        <taxon>Bacteroidota</taxon>
        <taxon>Bacteroidia</taxon>
        <taxon>Marinilabiliales</taxon>
        <taxon>Marinilabiliaceae</taxon>
        <taxon>Natronoflexus</taxon>
    </lineage>
</organism>
<feature type="transmembrane region" description="Helical" evidence="6">
    <location>
        <begin position="34"/>
        <end position="53"/>
    </location>
</feature>
<evidence type="ECO:0000256" key="2">
    <source>
        <dbReference type="ARBA" id="ARBA00006275"/>
    </source>
</evidence>
<accession>A0A4R2GMA5</accession>
<name>A0A4R2GMA5_9BACT</name>
<keyword evidence="6" id="KW-0812">Transmembrane</keyword>
<dbReference type="AlphaFoldDB" id="A0A4R2GMA5"/>
<evidence type="ECO:0000256" key="3">
    <source>
        <dbReference type="ARBA" id="ARBA00022729"/>
    </source>
</evidence>
<comment type="caution">
    <text evidence="9">The sequence shown here is derived from an EMBL/GenBank/DDBJ whole genome shotgun (WGS) entry which is preliminary data.</text>
</comment>
<keyword evidence="3" id="KW-0732">Signal</keyword>
<keyword evidence="5" id="KW-0998">Cell outer membrane</keyword>
<feature type="domain" description="RagB/SusD" evidence="7">
    <location>
        <begin position="287"/>
        <end position="545"/>
    </location>
</feature>
<protein>
    <submittedName>
        <fullName evidence="9">Putative outer membrane starch-binding protein</fullName>
    </submittedName>
</protein>
<evidence type="ECO:0000313" key="9">
    <source>
        <dbReference type="EMBL" id="TCO09867.1"/>
    </source>
</evidence>